<dbReference type="PANTHER" id="PTHR37294">
    <property type="entry name" value="3'-5' EXORIBONUCLEASE YHAM"/>
    <property type="match status" value="1"/>
</dbReference>
<dbReference type="GO" id="GO:0003676">
    <property type="term" value="F:nucleic acid binding"/>
    <property type="evidence" value="ECO:0007669"/>
    <property type="project" value="InterPro"/>
</dbReference>
<keyword evidence="4" id="KW-1185">Reference proteome</keyword>
<name>A0A840UZC0_9BACT</name>
<dbReference type="Pfam" id="PF01966">
    <property type="entry name" value="HD"/>
    <property type="match status" value="1"/>
</dbReference>
<dbReference type="EC" id="3.1.-.-" evidence="3"/>
<dbReference type="AlphaFoldDB" id="A0A840UZC0"/>
<evidence type="ECO:0000259" key="2">
    <source>
        <dbReference type="SMART" id="SM00471"/>
    </source>
</evidence>
<dbReference type="SUPFAM" id="SSF109604">
    <property type="entry name" value="HD-domain/PDEase-like"/>
    <property type="match status" value="1"/>
</dbReference>
<dbReference type="GO" id="GO:0031125">
    <property type="term" value="P:rRNA 3'-end processing"/>
    <property type="evidence" value="ECO:0007669"/>
    <property type="project" value="TreeGrafter"/>
</dbReference>
<feature type="domain" description="HD/PDEase" evidence="2">
    <location>
        <begin position="159"/>
        <end position="293"/>
    </location>
</feature>
<comment type="caution">
    <text evidence="3">The sequence shown here is derived from an EMBL/GenBank/DDBJ whole genome shotgun (WGS) entry which is preliminary data.</text>
</comment>
<evidence type="ECO:0000313" key="4">
    <source>
        <dbReference type="Proteomes" id="UP000539642"/>
    </source>
</evidence>
<dbReference type="Gene3D" id="1.10.3210.10">
    <property type="entry name" value="Hypothetical protein af1432"/>
    <property type="match status" value="1"/>
</dbReference>
<dbReference type="InterPro" id="IPR003607">
    <property type="entry name" value="HD/PDEase_dom"/>
</dbReference>
<dbReference type="CDD" id="cd00077">
    <property type="entry name" value="HDc"/>
    <property type="match status" value="1"/>
</dbReference>
<dbReference type="Proteomes" id="UP000539642">
    <property type="component" value="Unassembled WGS sequence"/>
</dbReference>
<sequence>MTKNTFVEELKEGDRFDDLFLVKSVRLSETKAGNSYLILTVMDRSGELSGPIWDNVEAWQKICRAGEFIRLKGMVQAYRDKPQLKVDSVQPVDRDAVHLADFVVATTRDPQQMAEELQRLVRSVKDPYLRRLLNHFFKSGSVWDKFQMAPAAKGIHHAYAGGLLEHCLSMARVADMLAGHYEGVDRSLLITGALLHDIGKVDELAMEIGVVEYTDRGRLKGHLVIGCEMVAAAAAKINGFPPELLDQVQHLVLSHHGRQEFGSPIVPMTVEALLLSFIDDVDAKMNLIEQLRRKMEGGSMQWTEYQRSLERFLYLGGFEEKEMAEETAEATNTPARQQSLFS</sequence>
<dbReference type="RefSeq" id="WP_183348143.1">
    <property type="nucleotide sequence ID" value="NZ_JACHEO010000002.1"/>
</dbReference>
<dbReference type="GO" id="GO:0016787">
    <property type="term" value="F:hydrolase activity"/>
    <property type="evidence" value="ECO:0007669"/>
    <property type="project" value="UniProtKB-KW"/>
</dbReference>
<evidence type="ECO:0000313" key="3">
    <source>
        <dbReference type="EMBL" id="MBB5346880.1"/>
    </source>
</evidence>
<protein>
    <submittedName>
        <fullName evidence="3">3'-5' exoribonuclease</fullName>
        <ecNumber evidence="3">3.1.-.-</ecNumber>
    </submittedName>
</protein>
<dbReference type="InterPro" id="IPR006674">
    <property type="entry name" value="HD_domain"/>
</dbReference>
<proteinExistence type="predicted"/>
<dbReference type="InterPro" id="IPR004365">
    <property type="entry name" value="NA-bd_OB_tRNA"/>
</dbReference>
<keyword evidence="1 3" id="KW-0378">Hydrolase</keyword>
<dbReference type="InterPro" id="IPR050798">
    <property type="entry name" value="YhaM_exoribonuc/phosphodiest"/>
</dbReference>
<reference evidence="3 4" key="1">
    <citation type="submission" date="2020-08" db="EMBL/GenBank/DDBJ databases">
        <title>Genomic Encyclopedia of Type Strains, Phase IV (KMG-IV): sequencing the most valuable type-strain genomes for metagenomic binning, comparative biology and taxonomic classification.</title>
        <authorList>
            <person name="Goeker M."/>
        </authorList>
    </citation>
    <scope>NUCLEOTIDE SEQUENCE [LARGE SCALE GENOMIC DNA]</scope>
    <source>
        <strain evidence="3 4">DSM 28570</strain>
    </source>
</reference>
<dbReference type="EMBL" id="JACHEO010000002">
    <property type="protein sequence ID" value="MBB5346880.1"/>
    <property type="molecule type" value="Genomic_DNA"/>
</dbReference>
<dbReference type="Pfam" id="PF01336">
    <property type="entry name" value="tRNA_anti-codon"/>
    <property type="match status" value="1"/>
</dbReference>
<dbReference type="PANTHER" id="PTHR37294:SF1">
    <property type="entry name" value="3'-5' EXORIBONUCLEASE YHAM"/>
    <property type="match status" value="1"/>
</dbReference>
<accession>A0A840UZC0</accession>
<gene>
    <name evidence="3" type="ORF">HNQ81_000590</name>
</gene>
<dbReference type="CDD" id="cd04492">
    <property type="entry name" value="YhaM_OBF_like"/>
    <property type="match status" value="1"/>
</dbReference>
<dbReference type="InterPro" id="IPR006675">
    <property type="entry name" value="HDIG_dom"/>
</dbReference>
<organism evidence="3 4">
    <name type="scientific">Desulfoprunum benzoelyticum</name>
    <dbReference type="NCBI Taxonomy" id="1506996"/>
    <lineage>
        <taxon>Bacteria</taxon>
        <taxon>Pseudomonadati</taxon>
        <taxon>Thermodesulfobacteriota</taxon>
        <taxon>Desulfobulbia</taxon>
        <taxon>Desulfobulbales</taxon>
        <taxon>Desulfobulbaceae</taxon>
        <taxon>Desulfoprunum</taxon>
    </lineage>
</organism>
<dbReference type="NCBIfam" id="TIGR00277">
    <property type="entry name" value="HDIG"/>
    <property type="match status" value="1"/>
</dbReference>
<dbReference type="SMART" id="SM00471">
    <property type="entry name" value="HDc"/>
    <property type="match status" value="1"/>
</dbReference>
<evidence type="ECO:0000256" key="1">
    <source>
        <dbReference type="ARBA" id="ARBA00022801"/>
    </source>
</evidence>